<dbReference type="Proteomes" id="UP000179807">
    <property type="component" value="Unassembled WGS sequence"/>
</dbReference>
<organism evidence="10 11">
    <name type="scientific">Tritrichomonas foetus</name>
    <dbReference type="NCBI Taxonomy" id="1144522"/>
    <lineage>
        <taxon>Eukaryota</taxon>
        <taxon>Metamonada</taxon>
        <taxon>Parabasalia</taxon>
        <taxon>Tritrichomonadida</taxon>
        <taxon>Tritrichomonadidae</taxon>
        <taxon>Tritrichomonas</taxon>
    </lineage>
</organism>
<keyword evidence="5 10" id="KW-0418">Kinase</keyword>
<comment type="catalytic activity">
    <reaction evidence="7">
        <text>L-threonyl-[protein] + ATP = O-phospho-L-threonyl-[protein] + ADP + H(+)</text>
        <dbReference type="Rhea" id="RHEA:46608"/>
        <dbReference type="Rhea" id="RHEA-COMP:11060"/>
        <dbReference type="Rhea" id="RHEA-COMP:11605"/>
        <dbReference type="ChEBI" id="CHEBI:15378"/>
        <dbReference type="ChEBI" id="CHEBI:30013"/>
        <dbReference type="ChEBI" id="CHEBI:30616"/>
        <dbReference type="ChEBI" id="CHEBI:61977"/>
        <dbReference type="ChEBI" id="CHEBI:456216"/>
        <dbReference type="EC" id="2.7.11.1"/>
    </reaction>
</comment>
<evidence type="ECO:0000256" key="6">
    <source>
        <dbReference type="ARBA" id="ARBA00022840"/>
    </source>
</evidence>
<gene>
    <name evidence="10" type="primary">cka1</name>
    <name evidence="10" type="ORF">TRFO_33559</name>
</gene>
<dbReference type="GeneID" id="94843851"/>
<evidence type="ECO:0000256" key="5">
    <source>
        <dbReference type="ARBA" id="ARBA00022777"/>
    </source>
</evidence>
<dbReference type="VEuPathDB" id="TrichDB:TRFO_33559"/>
<feature type="domain" description="Protein kinase" evidence="9">
    <location>
        <begin position="60"/>
        <end position="340"/>
    </location>
</feature>
<dbReference type="GO" id="GO:0005524">
    <property type="term" value="F:ATP binding"/>
    <property type="evidence" value="ECO:0007669"/>
    <property type="project" value="UniProtKB-KW"/>
</dbReference>
<dbReference type="InterPro" id="IPR045216">
    <property type="entry name" value="CK2_alpha"/>
</dbReference>
<dbReference type="OrthoDB" id="5979581at2759"/>
<comment type="catalytic activity">
    <reaction evidence="8">
        <text>L-seryl-[protein] + ATP = O-phospho-L-seryl-[protein] + ADP + H(+)</text>
        <dbReference type="Rhea" id="RHEA:17989"/>
        <dbReference type="Rhea" id="RHEA-COMP:9863"/>
        <dbReference type="Rhea" id="RHEA-COMP:11604"/>
        <dbReference type="ChEBI" id="CHEBI:15378"/>
        <dbReference type="ChEBI" id="CHEBI:29999"/>
        <dbReference type="ChEBI" id="CHEBI:30616"/>
        <dbReference type="ChEBI" id="CHEBI:83421"/>
        <dbReference type="ChEBI" id="CHEBI:456216"/>
        <dbReference type="EC" id="2.7.11.1"/>
    </reaction>
</comment>
<keyword evidence="4" id="KW-0547">Nucleotide-binding</keyword>
<dbReference type="PROSITE" id="PS00109">
    <property type="entry name" value="PROTEIN_KINASE_TYR"/>
    <property type="match status" value="1"/>
</dbReference>
<dbReference type="GO" id="GO:0005956">
    <property type="term" value="C:protein kinase CK2 complex"/>
    <property type="evidence" value="ECO:0007669"/>
    <property type="project" value="TreeGrafter"/>
</dbReference>
<evidence type="ECO:0000259" key="9">
    <source>
        <dbReference type="PROSITE" id="PS50011"/>
    </source>
</evidence>
<dbReference type="AlphaFoldDB" id="A0A1J4JQX3"/>
<evidence type="ECO:0000256" key="2">
    <source>
        <dbReference type="ARBA" id="ARBA00022527"/>
    </source>
</evidence>
<keyword evidence="3" id="KW-0808">Transferase</keyword>
<dbReference type="PROSITE" id="PS50011">
    <property type="entry name" value="PROTEIN_KINASE_DOM"/>
    <property type="match status" value="1"/>
</dbReference>
<dbReference type="SUPFAM" id="SSF56112">
    <property type="entry name" value="Protein kinase-like (PK-like)"/>
    <property type="match status" value="1"/>
</dbReference>
<evidence type="ECO:0000256" key="8">
    <source>
        <dbReference type="ARBA" id="ARBA00048679"/>
    </source>
</evidence>
<protein>
    <recommendedName>
        <fullName evidence="1">non-specific serine/threonine protein kinase</fullName>
        <ecNumber evidence="1">2.7.11.1</ecNumber>
    </recommendedName>
</protein>
<proteinExistence type="predicted"/>
<keyword evidence="11" id="KW-1185">Reference proteome</keyword>
<accession>A0A1J4JQX3</accession>
<keyword evidence="6" id="KW-0067">ATP-binding</keyword>
<evidence type="ECO:0000313" key="10">
    <source>
        <dbReference type="EMBL" id="OHS99917.1"/>
    </source>
</evidence>
<dbReference type="PANTHER" id="PTHR24054">
    <property type="entry name" value="CASEIN KINASE II SUBUNIT ALPHA"/>
    <property type="match status" value="1"/>
</dbReference>
<dbReference type="PANTHER" id="PTHR24054:SF0">
    <property type="entry name" value="CASEIN KINASE II SUBUNIT ALPHA"/>
    <property type="match status" value="1"/>
</dbReference>
<evidence type="ECO:0000256" key="3">
    <source>
        <dbReference type="ARBA" id="ARBA00022679"/>
    </source>
</evidence>
<dbReference type="GO" id="GO:0005634">
    <property type="term" value="C:nucleus"/>
    <property type="evidence" value="ECO:0007669"/>
    <property type="project" value="TreeGrafter"/>
</dbReference>
<dbReference type="EMBL" id="MLAK01000981">
    <property type="protein sequence ID" value="OHS99917.1"/>
    <property type="molecule type" value="Genomic_DNA"/>
</dbReference>
<sequence length="344" mass="39177">MMVGSEKVLDILNIIELPSSNLIIFCNFSKYIYPLNHRKSKSDFIEIFMSDDFVKSIPGVKCEMRLGKGHFSHVYKGSYEGHSPVTIKIIERGGAHEIQREIDLLKRIKGCPNTINLVDTFLHQGHTVLIIDFVEAISLNRFYKKVQIKNMQNILHDLFETLNAVHARQVVHRDITANNVLIHPKFNKACLIDWGCGSIVSSRMRPNAGTRPFRSPEMLMNSISYDTSCDIWSAGIYIWSILCGMTVPWRAKTADQTLINISEYFGADELLQLSEKISRPIAGSIQAQFSQSPTKTLEQDFISKMGRLQHPLLIDLMKSLLKIDPDERPTAEEVLNHPFFSEKL</sequence>
<name>A0A1J4JQX3_9EUKA</name>
<dbReference type="InterPro" id="IPR008266">
    <property type="entry name" value="Tyr_kinase_AS"/>
</dbReference>
<comment type="caution">
    <text evidence="10">The sequence shown here is derived from an EMBL/GenBank/DDBJ whole genome shotgun (WGS) entry which is preliminary data.</text>
</comment>
<dbReference type="Gene3D" id="3.30.200.20">
    <property type="entry name" value="Phosphorylase Kinase, domain 1"/>
    <property type="match status" value="1"/>
</dbReference>
<dbReference type="GO" id="GO:0004674">
    <property type="term" value="F:protein serine/threonine kinase activity"/>
    <property type="evidence" value="ECO:0007669"/>
    <property type="project" value="UniProtKB-KW"/>
</dbReference>
<dbReference type="Gene3D" id="1.10.510.10">
    <property type="entry name" value="Transferase(Phosphotransferase) domain 1"/>
    <property type="match status" value="1"/>
</dbReference>
<dbReference type="Pfam" id="PF00069">
    <property type="entry name" value="Pkinase"/>
    <property type="match status" value="1"/>
</dbReference>
<evidence type="ECO:0000256" key="4">
    <source>
        <dbReference type="ARBA" id="ARBA00022741"/>
    </source>
</evidence>
<evidence type="ECO:0000256" key="7">
    <source>
        <dbReference type="ARBA" id="ARBA00047899"/>
    </source>
</evidence>
<dbReference type="RefSeq" id="XP_068353054.1">
    <property type="nucleotide sequence ID" value="XM_068509147.1"/>
</dbReference>
<reference evidence="10" key="1">
    <citation type="submission" date="2016-10" db="EMBL/GenBank/DDBJ databases">
        <authorList>
            <person name="Benchimol M."/>
            <person name="Almeida L.G."/>
            <person name="Vasconcelos A.T."/>
            <person name="Perreira-Neves A."/>
            <person name="Rosa I.A."/>
            <person name="Tasca T."/>
            <person name="Bogo M.R."/>
            <person name="de Souza W."/>
        </authorList>
    </citation>
    <scope>NUCLEOTIDE SEQUENCE [LARGE SCALE GENOMIC DNA]</scope>
    <source>
        <strain evidence="10">K</strain>
    </source>
</reference>
<dbReference type="InterPro" id="IPR011009">
    <property type="entry name" value="Kinase-like_dom_sf"/>
</dbReference>
<dbReference type="GO" id="GO:0051726">
    <property type="term" value="P:regulation of cell cycle"/>
    <property type="evidence" value="ECO:0007669"/>
    <property type="project" value="TreeGrafter"/>
</dbReference>
<dbReference type="InterPro" id="IPR000719">
    <property type="entry name" value="Prot_kinase_dom"/>
</dbReference>
<evidence type="ECO:0000256" key="1">
    <source>
        <dbReference type="ARBA" id="ARBA00012513"/>
    </source>
</evidence>
<keyword evidence="2" id="KW-0723">Serine/threonine-protein kinase</keyword>
<dbReference type="GO" id="GO:0005829">
    <property type="term" value="C:cytosol"/>
    <property type="evidence" value="ECO:0007669"/>
    <property type="project" value="TreeGrafter"/>
</dbReference>
<evidence type="ECO:0000313" key="11">
    <source>
        <dbReference type="Proteomes" id="UP000179807"/>
    </source>
</evidence>
<dbReference type="EC" id="2.7.11.1" evidence="1"/>